<evidence type="ECO:0000313" key="2">
    <source>
        <dbReference type="EMBL" id="RZS71893.1"/>
    </source>
</evidence>
<dbReference type="GO" id="GO:0003700">
    <property type="term" value="F:DNA-binding transcription factor activity"/>
    <property type="evidence" value="ECO:0007669"/>
    <property type="project" value="InterPro"/>
</dbReference>
<keyword evidence="3" id="KW-1185">Reference proteome</keyword>
<dbReference type="OrthoDB" id="763883at2"/>
<dbReference type="InterPro" id="IPR036388">
    <property type="entry name" value="WH-like_DNA-bd_sf"/>
</dbReference>
<dbReference type="PANTHER" id="PTHR33164">
    <property type="entry name" value="TRANSCRIPTIONAL REGULATOR, MARR FAMILY"/>
    <property type="match status" value="1"/>
</dbReference>
<comment type="caution">
    <text evidence="2">The sequence shown here is derived from an EMBL/GenBank/DDBJ whole genome shotgun (WGS) entry which is preliminary data.</text>
</comment>
<name>A0A4Q7MXH1_9BACT</name>
<dbReference type="AlphaFoldDB" id="A0A4Q7MXH1"/>
<dbReference type="GO" id="GO:0003677">
    <property type="term" value="F:DNA binding"/>
    <property type="evidence" value="ECO:0007669"/>
    <property type="project" value="UniProtKB-KW"/>
</dbReference>
<protein>
    <submittedName>
        <fullName evidence="2">DNA-binding MarR family transcriptional regulator</fullName>
    </submittedName>
</protein>
<dbReference type="PANTHER" id="PTHR33164:SF101">
    <property type="entry name" value="TRANSCRIPTIONAL REPRESSOR MPRA"/>
    <property type="match status" value="1"/>
</dbReference>
<dbReference type="Proteomes" id="UP000293874">
    <property type="component" value="Unassembled WGS sequence"/>
</dbReference>
<dbReference type="InterPro" id="IPR039422">
    <property type="entry name" value="MarR/SlyA-like"/>
</dbReference>
<accession>A0A4Q7MXH1</accession>
<evidence type="ECO:0000259" key="1">
    <source>
        <dbReference type="PROSITE" id="PS50995"/>
    </source>
</evidence>
<dbReference type="InterPro" id="IPR036390">
    <property type="entry name" value="WH_DNA-bd_sf"/>
</dbReference>
<sequence length="150" mass="17584">MSIDNDIQQTKFRNEHQRSMVNLIFTYNWVMERLKDIFGREDITPQQFNILRILRGATTPLSTLQIRNRMLDKMSDTSRIVDRLIRKDLATKVICKTDRRLVDVTISEKGLALLEKLDVYTEEMDGILGKLNDEEAKTLNQLLDKLRNSE</sequence>
<dbReference type="EMBL" id="SGXA01000002">
    <property type="protein sequence ID" value="RZS71893.1"/>
    <property type="molecule type" value="Genomic_DNA"/>
</dbReference>
<dbReference type="RefSeq" id="WP_130542359.1">
    <property type="nucleotide sequence ID" value="NZ_CP042431.1"/>
</dbReference>
<dbReference type="GO" id="GO:0006950">
    <property type="term" value="P:response to stress"/>
    <property type="evidence" value="ECO:0007669"/>
    <property type="project" value="TreeGrafter"/>
</dbReference>
<gene>
    <name evidence="2" type="ORF">EV199_3806</name>
</gene>
<dbReference type="PRINTS" id="PR00598">
    <property type="entry name" value="HTHMARR"/>
</dbReference>
<keyword evidence="2" id="KW-0238">DNA-binding</keyword>
<dbReference type="PROSITE" id="PS50995">
    <property type="entry name" value="HTH_MARR_2"/>
    <property type="match status" value="1"/>
</dbReference>
<dbReference type="InterPro" id="IPR000835">
    <property type="entry name" value="HTH_MarR-typ"/>
</dbReference>
<evidence type="ECO:0000313" key="3">
    <source>
        <dbReference type="Proteomes" id="UP000293874"/>
    </source>
</evidence>
<reference evidence="2 3" key="1">
    <citation type="submission" date="2019-02" db="EMBL/GenBank/DDBJ databases">
        <title>Genomic Encyclopedia of Type Strains, Phase IV (KMG-IV): sequencing the most valuable type-strain genomes for metagenomic binning, comparative biology and taxonomic classification.</title>
        <authorList>
            <person name="Goeker M."/>
        </authorList>
    </citation>
    <scope>NUCLEOTIDE SEQUENCE [LARGE SCALE GENOMIC DNA]</scope>
    <source>
        <strain evidence="2 3">DSM 18116</strain>
    </source>
</reference>
<dbReference type="Gene3D" id="1.10.10.10">
    <property type="entry name" value="Winged helix-like DNA-binding domain superfamily/Winged helix DNA-binding domain"/>
    <property type="match status" value="1"/>
</dbReference>
<dbReference type="SMART" id="SM00347">
    <property type="entry name" value="HTH_MARR"/>
    <property type="match status" value="1"/>
</dbReference>
<organism evidence="2 3">
    <name type="scientific">Pseudobacter ginsenosidimutans</name>
    <dbReference type="NCBI Taxonomy" id="661488"/>
    <lineage>
        <taxon>Bacteria</taxon>
        <taxon>Pseudomonadati</taxon>
        <taxon>Bacteroidota</taxon>
        <taxon>Chitinophagia</taxon>
        <taxon>Chitinophagales</taxon>
        <taxon>Chitinophagaceae</taxon>
        <taxon>Pseudobacter</taxon>
    </lineage>
</organism>
<proteinExistence type="predicted"/>
<dbReference type="SUPFAM" id="SSF46785">
    <property type="entry name" value="Winged helix' DNA-binding domain"/>
    <property type="match status" value="1"/>
</dbReference>
<feature type="domain" description="HTH marR-type" evidence="1">
    <location>
        <begin position="13"/>
        <end position="148"/>
    </location>
</feature>